<reference evidence="1 2" key="1">
    <citation type="submission" date="2019-09" db="EMBL/GenBank/DDBJ databases">
        <title>Bacillus ochoae sp. nov., Paenibacillus whitsoniae sp. nov., Paenibacillus spiritus sp. nov. Isolated from the Mars Exploration Rover during spacecraft assembly.</title>
        <authorList>
            <person name="Seuylemezian A."/>
            <person name="Vaishampayan P."/>
        </authorList>
    </citation>
    <scope>NUCLEOTIDE SEQUENCE [LARGE SCALE GENOMIC DNA]</scope>
    <source>
        <strain evidence="1 2">MER_111</strain>
    </source>
</reference>
<dbReference type="Gene3D" id="6.20.150.10">
    <property type="match status" value="1"/>
</dbReference>
<comment type="caution">
    <text evidence="1">The sequence shown here is derived from an EMBL/GenBank/DDBJ whole genome shotgun (WGS) entry which is preliminary data.</text>
</comment>
<evidence type="ECO:0000313" key="1">
    <source>
        <dbReference type="EMBL" id="KAA9003991.1"/>
    </source>
</evidence>
<name>A0A5J5G8R8_9BACL</name>
<dbReference type="EMBL" id="VYKK01000015">
    <property type="protein sequence ID" value="KAA9003991.1"/>
    <property type="molecule type" value="Genomic_DNA"/>
</dbReference>
<proteinExistence type="predicted"/>
<protein>
    <submittedName>
        <fullName evidence="1">Phage baseplate assembly protein V</fullName>
    </submittedName>
</protein>
<dbReference type="Gene3D" id="2.40.50.230">
    <property type="entry name" value="Gp5 N-terminal domain"/>
    <property type="match status" value="1"/>
</dbReference>
<dbReference type="Proteomes" id="UP000367750">
    <property type="component" value="Unassembled WGS sequence"/>
</dbReference>
<dbReference type="InterPro" id="IPR037026">
    <property type="entry name" value="Vgr_OB-fold_dom_sf"/>
</dbReference>
<accession>A0A5J5G8R8</accession>
<gene>
    <name evidence="1" type="ORF">F4V43_11300</name>
</gene>
<keyword evidence="2" id="KW-1185">Reference proteome</keyword>
<dbReference type="OrthoDB" id="4931325at2"/>
<organism evidence="1 2">
    <name type="scientific">Paenibacillus spiritus</name>
    <dbReference type="NCBI Taxonomy" id="2496557"/>
    <lineage>
        <taxon>Bacteria</taxon>
        <taxon>Bacillati</taxon>
        <taxon>Bacillota</taxon>
        <taxon>Bacilli</taxon>
        <taxon>Bacillales</taxon>
        <taxon>Paenibacillaceae</taxon>
        <taxon>Paenibacillus</taxon>
    </lineage>
</organism>
<sequence length="134" mass="13781">MIRIGQVSAVNHAAGTVRVAFADRDDAVSADLPVVVPGGGAQGNPLPLPGQTVLCAFTAAGSSAGFCLGTYYGGDEKPPGTEEQRGVWFEDGSYVFYDRKQHSLNVKAAGAVNIEGDLTVTGIVRAASIKEAGE</sequence>
<evidence type="ECO:0000313" key="2">
    <source>
        <dbReference type="Proteomes" id="UP000367750"/>
    </source>
</evidence>
<dbReference type="RefSeq" id="WP_150458346.1">
    <property type="nucleotide sequence ID" value="NZ_VYKK01000015.1"/>
</dbReference>
<dbReference type="AlphaFoldDB" id="A0A5J5G8R8"/>